<dbReference type="KEGG" id="phn:PAEH1_05235"/>
<dbReference type="InterPro" id="IPR050961">
    <property type="entry name" value="BolA/IbaG_stress_morph_reg"/>
</dbReference>
<dbReference type="EMBL" id="CP019697">
    <property type="protein sequence ID" value="AQS51127.1"/>
    <property type="molecule type" value="Genomic_DNA"/>
</dbReference>
<evidence type="ECO:0000313" key="3">
    <source>
        <dbReference type="EMBL" id="AQS51127.1"/>
    </source>
</evidence>
<dbReference type="OrthoDB" id="5296536at2"/>
<organism evidence="3 4">
    <name type="scientific">Paenalcaligenes hominis</name>
    <dbReference type="NCBI Taxonomy" id="643674"/>
    <lineage>
        <taxon>Bacteria</taxon>
        <taxon>Pseudomonadati</taxon>
        <taxon>Pseudomonadota</taxon>
        <taxon>Betaproteobacteria</taxon>
        <taxon>Burkholderiales</taxon>
        <taxon>Alcaligenaceae</taxon>
        <taxon>Paenalcaligenes</taxon>
    </lineage>
</organism>
<name>A0A1U9JZD3_9BURK</name>
<dbReference type="Pfam" id="PF01722">
    <property type="entry name" value="BolA"/>
    <property type="match status" value="1"/>
</dbReference>
<dbReference type="PANTHER" id="PTHR46229">
    <property type="entry name" value="BOLA TRANSCRIPTION REGULATOR"/>
    <property type="match status" value="1"/>
</dbReference>
<dbReference type="SUPFAM" id="SSF82657">
    <property type="entry name" value="BolA-like"/>
    <property type="match status" value="1"/>
</dbReference>
<reference evidence="3 4" key="1">
    <citation type="submission" date="2017-01" db="EMBL/GenBank/DDBJ databases">
        <title>Complete Genome Sequence of Paenalcaligenes hominis, Isolated from a paraplegic Patient with neurogenic bladder.</title>
        <authorList>
            <person name="Mukhopadhyay R."/>
            <person name="Joaquin J."/>
            <person name="Hogue R."/>
            <person name="Kilaru A."/>
            <person name="Jospin G."/>
            <person name="Mars K."/>
            <person name="Eisen J.A."/>
            <person name="Chaturvedi V."/>
        </authorList>
    </citation>
    <scope>NUCLEOTIDE SEQUENCE [LARGE SCALE GENOMIC DNA]</scope>
    <source>
        <strain evidence="3 4">15S00501</strain>
    </source>
</reference>
<dbReference type="Gene3D" id="3.30.300.90">
    <property type="entry name" value="BolA-like"/>
    <property type="match status" value="1"/>
</dbReference>
<evidence type="ECO:0000256" key="2">
    <source>
        <dbReference type="RuleBase" id="RU003860"/>
    </source>
</evidence>
<dbReference type="PANTHER" id="PTHR46229:SF2">
    <property type="entry name" value="BOLA-LIKE PROTEIN 1"/>
    <property type="match status" value="1"/>
</dbReference>
<sequence length="85" mass="9576">MSKQELIELVTQRMQALNPTYFDLIDESHLHEGHAGAKGGASHFRVVIASDQFEDLNTVAKHRLIYQQVTDLMPLPIHALAIEII</sequence>
<comment type="similarity">
    <text evidence="1 2">Belongs to the BolA/IbaG family.</text>
</comment>
<protein>
    <submittedName>
        <fullName evidence="3">BolA family transcriptional regulator</fullName>
    </submittedName>
</protein>
<evidence type="ECO:0000313" key="4">
    <source>
        <dbReference type="Proteomes" id="UP000189369"/>
    </source>
</evidence>
<accession>A0A1U9JZD3</accession>
<proteinExistence type="inferred from homology"/>
<dbReference type="Proteomes" id="UP000189369">
    <property type="component" value="Chromosome"/>
</dbReference>
<dbReference type="InterPro" id="IPR036065">
    <property type="entry name" value="BolA-like_sf"/>
</dbReference>
<dbReference type="PIRSF" id="PIRSF003113">
    <property type="entry name" value="BolA"/>
    <property type="match status" value="1"/>
</dbReference>
<evidence type="ECO:0000256" key="1">
    <source>
        <dbReference type="ARBA" id="ARBA00005578"/>
    </source>
</evidence>
<dbReference type="STRING" id="643674.PAEH1_05235"/>
<dbReference type="AlphaFoldDB" id="A0A1U9JZD3"/>
<gene>
    <name evidence="3" type="ORF">PAEH1_05235</name>
</gene>
<dbReference type="InterPro" id="IPR002634">
    <property type="entry name" value="BolA"/>
</dbReference>